<evidence type="ECO:0000259" key="2">
    <source>
        <dbReference type="Pfam" id="PF19051"/>
    </source>
</evidence>
<dbReference type="Gene3D" id="3.30.360.10">
    <property type="entry name" value="Dihydrodipicolinate Reductase, domain 2"/>
    <property type="match status" value="1"/>
</dbReference>
<dbReference type="InterPro" id="IPR050463">
    <property type="entry name" value="Gfo/Idh/MocA_oxidrdct_glycsds"/>
</dbReference>
<dbReference type="GO" id="GO:0000166">
    <property type="term" value="F:nucleotide binding"/>
    <property type="evidence" value="ECO:0007669"/>
    <property type="project" value="InterPro"/>
</dbReference>
<dbReference type="EMBL" id="CADCTQ010000479">
    <property type="protein sequence ID" value="CAA9305235.1"/>
    <property type="molecule type" value="Genomic_DNA"/>
</dbReference>
<dbReference type="PANTHER" id="PTHR43818:SF5">
    <property type="entry name" value="OXIDOREDUCTASE FAMILY PROTEIN"/>
    <property type="match status" value="1"/>
</dbReference>
<accession>A0A6J4KHK0</accession>
<protein>
    <submittedName>
        <fullName evidence="3">GH109</fullName>
    </submittedName>
</protein>
<dbReference type="AlphaFoldDB" id="A0A6J4KHK0"/>
<dbReference type="InterPro" id="IPR036291">
    <property type="entry name" value="NAD(P)-bd_dom_sf"/>
</dbReference>
<dbReference type="InterPro" id="IPR000683">
    <property type="entry name" value="Gfo/Idh/MocA-like_OxRdtase_N"/>
</dbReference>
<sequence length="431" mass="48257">MNRREFVKASAASTAFSALPLLPALGRAARYRTALVGTGWWGMNILREAVQAGESKVVALCDVDRNFLEPAAAEVTKLNGDKAKLYGDYREMLAKEKPEIVIVATPDHWHPLITIAAVEAGAHVYVEKPVSHTIQEGRAMVNAARRHGRMVQVGTHRRVSPHNVSGMEFLRSGKAGKIGMVRAFVHYGGGAGEVTPDAEPPKGLDWDMWCGPAPLRPYNAKIHPRGFRQYLDYANGMLGDWGIHWLDQILWWSEEKYPRKVFSTGGRAIRTDNTDAPDHQVVSYQFEDFTVSWEHRLFAGNNAEKGENVGCYFYGTEGTFHMGWQGGWTFYPSDSKKQTIAQPAKLNKPDDQNIRQLWADFLASVKTNKLPTCDIETGHRSTAASLLGMLSYKLGRSVEWDGEKEIIHNDPEANKLLSRAYRGEWEYPKLG</sequence>
<dbReference type="PANTHER" id="PTHR43818">
    <property type="entry name" value="BCDNA.GH03377"/>
    <property type="match status" value="1"/>
</dbReference>
<dbReference type="SUPFAM" id="SSF55347">
    <property type="entry name" value="Glyceraldehyde-3-phosphate dehydrogenase-like, C-terminal domain"/>
    <property type="match status" value="1"/>
</dbReference>
<evidence type="ECO:0000313" key="3">
    <source>
        <dbReference type="EMBL" id="CAA9305235.1"/>
    </source>
</evidence>
<dbReference type="SUPFAM" id="SSF51735">
    <property type="entry name" value="NAD(P)-binding Rossmann-fold domains"/>
    <property type="match status" value="1"/>
</dbReference>
<dbReference type="InterPro" id="IPR043906">
    <property type="entry name" value="Gfo/Idh/MocA_OxRdtase_bact_C"/>
</dbReference>
<dbReference type="Pfam" id="PF19051">
    <property type="entry name" value="GFO_IDH_MocA_C2"/>
    <property type="match status" value="1"/>
</dbReference>
<dbReference type="Gene3D" id="3.40.50.720">
    <property type="entry name" value="NAD(P)-binding Rossmann-like Domain"/>
    <property type="match status" value="1"/>
</dbReference>
<name>A0A6J4KHK0_9SPHI</name>
<organism evidence="3">
    <name type="scientific">uncultured Cytophagales bacterium</name>
    <dbReference type="NCBI Taxonomy" id="158755"/>
    <lineage>
        <taxon>Bacteria</taxon>
        <taxon>Pseudomonadati</taxon>
        <taxon>Bacteroidota</taxon>
        <taxon>Sphingobacteriia</taxon>
        <taxon>Sphingobacteriales</taxon>
        <taxon>environmental samples</taxon>
    </lineage>
</organism>
<gene>
    <name evidence="3" type="ORF">AVDCRST_MAG56-6451</name>
</gene>
<evidence type="ECO:0000259" key="1">
    <source>
        <dbReference type="Pfam" id="PF01408"/>
    </source>
</evidence>
<reference evidence="3" key="1">
    <citation type="submission" date="2020-02" db="EMBL/GenBank/DDBJ databases">
        <authorList>
            <person name="Meier V. D."/>
        </authorList>
    </citation>
    <scope>NUCLEOTIDE SEQUENCE</scope>
    <source>
        <strain evidence="3">AVDCRST_MAG56</strain>
    </source>
</reference>
<feature type="domain" description="Gfo/Idh/MocA-like oxidoreductase N-terminal" evidence="1">
    <location>
        <begin position="32"/>
        <end position="154"/>
    </location>
</feature>
<feature type="domain" description="Gfo/Idh/MocA-like oxidoreductase bacterial type C-terminal" evidence="2">
    <location>
        <begin position="198"/>
        <end position="426"/>
    </location>
</feature>
<proteinExistence type="predicted"/>
<dbReference type="Pfam" id="PF01408">
    <property type="entry name" value="GFO_IDH_MocA"/>
    <property type="match status" value="1"/>
</dbReference>